<dbReference type="RefSeq" id="WP_079471148.1">
    <property type="nucleotide sequence ID" value="NZ_FUZZ01000003.1"/>
</dbReference>
<dbReference type="AlphaFoldDB" id="A0A1T5P6K5"/>
<keyword evidence="3" id="KW-1185">Reference proteome</keyword>
<evidence type="ECO:0000313" key="3">
    <source>
        <dbReference type="Proteomes" id="UP000190166"/>
    </source>
</evidence>
<feature type="transmembrane region" description="Helical" evidence="1">
    <location>
        <begin position="351"/>
        <end position="370"/>
    </location>
</feature>
<dbReference type="Proteomes" id="UP000190166">
    <property type="component" value="Unassembled WGS sequence"/>
</dbReference>
<keyword evidence="1" id="KW-0812">Transmembrane</keyword>
<keyword evidence="1" id="KW-1133">Transmembrane helix</keyword>
<feature type="transmembrane region" description="Helical" evidence="1">
    <location>
        <begin position="200"/>
        <end position="226"/>
    </location>
</feature>
<dbReference type="STRING" id="393003.SAMN05660461_3864"/>
<protein>
    <recommendedName>
        <fullName evidence="4">O-antigen ligase like membrane protein</fullName>
    </recommendedName>
</protein>
<accession>A0A1T5P6K5</accession>
<dbReference type="EMBL" id="FUZZ01000003">
    <property type="protein sequence ID" value="SKD07899.1"/>
    <property type="molecule type" value="Genomic_DNA"/>
</dbReference>
<feature type="transmembrane region" description="Helical" evidence="1">
    <location>
        <begin position="238"/>
        <end position="256"/>
    </location>
</feature>
<feature type="transmembrane region" description="Helical" evidence="1">
    <location>
        <begin position="9"/>
        <end position="26"/>
    </location>
</feature>
<reference evidence="2 3" key="1">
    <citation type="submission" date="2017-02" db="EMBL/GenBank/DDBJ databases">
        <authorList>
            <person name="Peterson S.W."/>
        </authorList>
    </citation>
    <scope>NUCLEOTIDE SEQUENCE [LARGE SCALE GENOMIC DNA]</scope>
    <source>
        <strain evidence="2 3">DSM 18108</strain>
    </source>
</reference>
<evidence type="ECO:0000256" key="1">
    <source>
        <dbReference type="SAM" id="Phobius"/>
    </source>
</evidence>
<feature type="transmembrane region" description="Helical" evidence="1">
    <location>
        <begin position="64"/>
        <end position="82"/>
    </location>
</feature>
<feature type="transmembrane region" description="Helical" evidence="1">
    <location>
        <begin position="32"/>
        <end position="52"/>
    </location>
</feature>
<name>A0A1T5P6K5_9BACT</name>
<keyword evidence="1" id="KW-0472">Membrane</keyword>
<feature type="transmembrane region" description="Helical" evidence="1">
    <location>
        <begin position="118"/>
        <end position="141"/>
    </location>
</feature>
<feature type="transmembrane region" description="Helical" evidence="1">
    <location>
        <begin position="161"/>
        <end position="188"/>
    </location>
</feature>
<evidence type="ECO:0000313" key="2">
    <source>
        <dbReference type="EMBL" id="SKD07899.1"/>
    </source>
</evidence>
<feature type="transmembrane region" description="Helical" evidence="1">
    <location>
        <begin position="94"/>
        <end position="111"/>
    </location>
</feature>
<evidence type="ECO:0008006" key="4">
    <source>
        <dbReference type="Google" id="ProtNLM"/>
    </source>
</evidence>
<gene>
    <name evidence="2" type="ORF">SAMN05660461_3864</name>
</gene>
<proteinExistence type="predicted"/>
<feature type="transmembrane region" description="Helical" evidence="1">
    <location>
        <begin position="319"/>
        <end position="345"/>
    </location>
</feature>
<sequence>MNTPVKNINLKNSALLFFAGVFFFFLTRQVPFSGFSIIMNLFLLLIYFVYFLPIVNNIYQGPSYFRILLFLLTGLLVFDLFYSICLMNDVVKNIRFFILLILLIYSFYLVPPERLLKIFIAIMLLQAIVIILFSIYLSVFFDLTSYMPIRFFFLEKEWGDVYTYNGWLFIVQIKGNALLPLTLFITYFYPIKRKYLIRGILLIACVVAGNFAYVISMALFYMVYFLRSETAKELIRKIVLLLMTVFVLSIPVYTYYVKPVLEGKQEGSLSTRADQTALLMDDLTQNAGTFLLGTGLGHTVERATYARDYRGDVYFELQVLYVLNQLGVIGFILVFLYVIVLMPLYKFRNKWLLFIYVCYVIYACTNPYIFDSNQIAVILVLNALQNFYDRNPSFQKWSTLGTA</sequence>
<organism evidence="2 3">
    <name type="scientific">Chitinophaga ginsengisegetis</name>
    <dbReference type="NCBI Taxonomy" id="393003"/>
    <lineage>
        <taxon>Bacteria</taxon>
        <taxon>Pseudomonadati</taxon>
        <taxon>Bacteroidota</taxon>
        <taxon>Chitinophagia</taxon>
        <taxon>Chitinophagales</taxon>
        <taxon>Chitinophagaceae</taxon>
        <taxon>Chitinophaga</taxon>
    </lineage>
</organism>